<keyword evidence="2" id="KW-1185">Reference proteome</keyword>
<dbReference type="Proteomes" id="UP000798662">
    <property type="component" value="Chromosome 2"/>
</dbReference>
<accession>A0ACC3C042</accession>
<evidence type="ECO:0000313" key="2">
    <source>
        <dbReference type="Proteomes" id="UP000798662"/>
    </source>
</evidence>
<dbReference type="EMBL" id="CM020619">
    <property type="protein sequence ID" value="KAK1863468.1"/>
    <property type="molecule type" value="Genomic_DNA"/>
</dbReference>
<protein>
    <submittedName>
        <fullName evidence="1">Uncharacterized protein</fullName>
    </submittedName>
</protein>
<reference evidence="1" key="1">
    <citation type="submission" date="2019-11" db="EMBL/GenBank/DDBJ databases">
        <title>Nori genome reveals adaptations in red seaweeds to the harsh intertidal environment.</title>
        <authorList>
            <person name="Wang D."/>
            <person name="Mao Y."/>
        </authorList>
    </citation>
    <scope>NUCLEOTIDE SEQUENCE</scope>
    <source>
        <tissue evidence="1">Gametophyte</tissue>
    </source>
</reference>
<sequence>MRPIVGDANWEVWKDRLIFVFIDQRAGRVCSTNCQSTLTFRDSAMGKQSVLLTKEDLPGLFSTSLYDMFCVSDQCCRRWSWMTPDDLVRMPHLSGTSGPPKVVGLSHRALAVCVVALASREVVPPKAVCAAPFPMYDIAGALVYALLVTCVRGTGVVLRAPGVVPLLAAVAAHRVATVLLLPRRRGRRWRWRWPTA</sequence>
<gene>
    <name evidence="1" type="ORF">I4F81_006023</name>
</gene>
<proteinExistence type="predicted"/>
<evidence type="ECO:0000313" key="1">
    <source>
        <dbReference type="EMBL" id="KAK1863468.1"/>
    </source>
</evidence>
<name>A0ACC3C042_PYRYE</name>
<comment type="caution">
    <text evidence="1">The sequence shown here is derived from an EMBL/GenBank/DDBJ whole genome shotgun (WGS) entry which is preliminary data.</text>
</comment>
<organism evidence="1 2">
    <name type="scientific">Pyropia yezoensis</name>
    <name type="common">Susabi-nori</name>
    <name type="synonym">Porphyra yezoensis</name>
    <dbReference type="NCBI Taxonomy" id="2788"/>
    <lineage>
        <taxon>Eukaryota</taxon>
        <taxon>Rhodophyta</taxon>
        <taxon>Bangiophyceae</taxon>
        <taxon>Bangiales</taxon>
        <taxon>Bangiaceae</taxon>
        <taxon>Pyropia</taxon>
    </lineage>
</organism>